<name>A0A495BJ44_VOGIN</name>
<reference evidence="1 2" key="1">
    <citation type="submission" date="2018-10" db="EMBL/GenBank/DDBJ databases">
        <title>Genomic Encyclopedia of Type Strains, Phase IV (KMG-IV): sequencing the most valuable type-strain genomes for metagenomic binning, comparative biology and taxonomic classification.</title>
        <authorList>
            <person name="Goeker M."/>
        </authorList>
    </citation>
    <scope>NUCLEOTIDE SEQUENCE [LARGE SCALE GENOMIC DNA]</scope>
    <source>
        <strain evidence="1 2">DSM 3303</strain>
    </source>
</reference>
<dbReference type="Pfam" id="PF09684">
    <property type="entry name" value="Tail_P2_I"/>
    <property type="match status" value="1"/>
</dbReference>
<dbReference type="NCBIfam" id="TIGR01634">
    <property type="entry name" value="tail_P2_I"/>
    <property type="match status" value="1"/>
</dbReference>
<evidence type="ECO:0000313" key="2">
    <source>
        <dbReference type="Proteomes" id="UP000279384"/>
    </source>
</evidence>
<organism evidence="1 2">
    <name type="scientific">Vogesella indigofera</name>
    <name type="common">Pseudomonas indigofera</name>
    <dbReference type="NCBI Taxonomy" id="45465"/>
    <lineage>
        <taxon>Bacteria</taxon>
        <taxon>Pseudomonadati</taxon>
        <taxon>Pseudomonadota</taxon>
        <taxon>Betaproteobacteria</taxon>
        <taxon>Neisseriales</taxon>
        <taxon>Chromobacteriaceae</taxon>
        <taxon>Vogesella</taxon>
    </lineage>
</organism>
<sequence>MSRYLLPPNRTPLEAALADSITPASDPSPLATIWDADRCHTALLPWLAWSLSVEGWESAITEEQQRQLIRGAVPTHRRKGTPGAVIAALASIGLDARISDSRVAGGTPHAFEIDIDLHDRGIDESTPQRIEALIAEYKNVRSFVAALRIALAGKGKIYVGAAAYLGDELTVYPYTPSEIVVTGIAALGGGTHTIDTLTIWGSN</sequence>
<protein>
    <submittedName>
        <fullName evidence="1">Phage tail P2-like protein</fullName>
    </submittedName>
</protein>
<evidence type="ECO:0000313" key="1">
    <source>
        <dbReference type="EMBL" id="RKQ61370.1"/>
    </source>
</evidence>
<dbReference type="EMBL" id="RBID01000011">
    <property type="protein sequence ID" value="RKQ61370.1"/>
    <property type="molecule type" value="Genomic_DNA"/>
</dbReference>
<proteinExistence type="predicted"/>
<dbReference type="InterPro" id="IPR006521">
    <property type="entry name" value="Tail_protein_I"/>
</dbReference>
<comment type="caution">
    <text evidence="1">The sequence shown here is derived from an EMBL/GenBank/DDBJ whole genome shotgun (WGS) entry which is preliminary data.</text>
</comment>
<dbReference type="Proteomes" id="UP000279384">
    <property type="component" value="Unassembled WGS sequence"/>
</dbReference>
<dbReference type="RefSeq" id="WP_120809968.1">
    <property type="nucleotide sequence ID" value="NZ_RBID01000011.1"/>
</dbReference>
<gene>
    <name evidence="1" type="ORF">C8E02_1142</name>
</gene>
<dbReference type="AlphaFoldDB" id="A0A495BJ44"/>
<accession>A0A495BJ44</accession>